<dbReference type="OrthoDB" id="9803914at2"/>
<feature type="domain" description="Endonuclease/exonuclease/phosphatase" evidence="8">
    <location>
        <begin position="4"/>
        <end position="248"/>
    </location>
</feature>
<dbReference type="GO" id="GO:0006281">
    <property type="term" value="P:DNA repair"/>
    <property type="evidence" value="ECO:0007669"/>
    <property type="project" value="InterPro"/>
</dbReference>
<feature type="binding site" evidence="6">
    <location>
        <position position="147"/>
    </location>
    <ligand>
        <name>Mg(2+)</name>
        <dbReference type="ChEBI" id="CHEBI:18420"/>
        <label>1</label>
    </ligand>
</feature>
<keyword evidence="4 6" id="KW-0460">Magnesium</keyword>
<feature type="site" description="Interaction with DNA substrate" evidence="7">
    <location>
        <position position="248"/>
    </location>
</feature>
<comment type="cofactor">
    <cofactor evidence="6">
        <name>Mg(2+)</name>
        <dbReference type="ChEBI" id="CHEBI:18420"/>
    </cofactor>
    <cofactor evidence="6">
        <name>Mn(2+)</name>
        <dbReference type="ChEBI" id="CHEBI:29035"/>
    </cofactor>
    <text evidence="6">Probably binds two magnesium or manganese ions per subunit.</text>
</comment>
<dbReference type="CDD" id="cd09086">
    <property type="entry name" value="ExoIII-like_AP-endo"/>
    <property type="match status" value="1"/>
</dbReference>
<evidence type="ECO:0000259" key="8">
    <source>
        <dbReference type="Pfam" id="PF03372"/>
    </source>
</evidence>
<evidence type="ECO:0000256" key="7">
    <source>
        <dbReference type="PIRSR" id="PIRSR604808-3"/>
    </source>
</evidence>
<keyword evidence="3" id="KW-0378">Hydrolase</keyword>
<evidence type="ECO:0000256" key="5">
    <source>
        <dbReference type="PIRSR" id="PIRSR604808-1"/>
    </source>
</evidence>
<feature type="binding site" evidence="6">
    <location>
        <position position="7"/>
    </location>
    <ligand>
        <name>Mg(2+)</name>
        <dbReference type="ChEBI" id="CHEBI:18420"/>
        <label>1</label>
    </ligand>
</feature>
<evidence type="ECO:0000256" key="4">
    <source>
        <dbReference type="ARBA" id="ARBA00022842"/>
    </source>
</evidence>
<dbReference type="PANTHER" id="PTHR43250:SF2">
    <property type="entry name" value="EXODEOXYRIBONUCLEASE III"/>
    <property type="match status" value="1"/>
</dbReference>
<dbReference type="Proteomes" id="UP000244173">
    <property type="component" value="Chromosome"/>
</dbReference>
<organism evidence="9 10">
    <name type="scientific">Microvirgula aerodenitrificans</name>
    <dbReference type="NCBI Taxonomy" id="57480"/>
    <lineage>
        <taxon>Bacteria</taxon>
        <taxon>Pseudomonadati</taxon>
        <taxon>Pseudomonadota</taxon>
        <taxon>Betaproteobacteria</taxon>
        <taxon>Neisseriales</taxon>
        <taxon>Aquaspirillaceae</taxon>
        <taxon>Microvirgula</taxon>
    </lineage>
</organism>
<dbReference type="NCBIfam" id="TIGR00195">
    <property type="entry name" value="exoDNase_III"/>
    <property type="match status" value="1"/>
</dbReference>
<evidence type="ECO:0000256" key="1">
    <source>
        <dbReference type="ARBA" id="ARBA00007092"/>
    </source>
</evidence>
<dbReference type="GO" id="GO:0008311">
    <property type="term" value="F:double-stranded DNA 3'-5' DNA exonuclease activity"/>
    <property type="evidence" value="ECO:0007669"/>
    <property type="project" value="InterPro"/>
</dbReference>
<feature type="active site" description="Proton donor/acceptor" evidence="5">
    <location>
        <position position="147"/>
    </location>
</feature>
<dbReference type="EMBL" id="CP028519">
    <property type="protein sequence ID" value="AVY93236.1"/>
    <property type="molecule type" value="Genomic_DNA"/>
</dbReference>
<dbReference type="NCBIfam" id="TIGR00633">
    <property type="entry name" value="xth"/>
    <property type="match status" value="1"/>
</dbReference>
<evidence type="ECO:0000313" key="9">
    <source>
        <dbReference type="EMBL" id="AVY93236.1"/>
    </source>
</evidence>
<name>A0A2S0P7A8_9NEIS</name>
<proteinExistence type="inferred from homology"/>
<feature type="binding site" evidence="6">
    <location>
        <position position="247"/>
    </location>
    <ligand>
        <name>Mg(2+)</name>
        <dbReference type="ChEBI" id="CHEBI:18420"/>
        <label>1</label>
    </ligand>
</feature>
<feature type="active site" evidence="5">
    <location>
        <position position="106"/>
    </location>
</feature>
<feature type="site" description="Transition state stabilizer" evidence="7">
    <location>
        <position position="149"/>
    </location>
</feature>
<dbReference type="Gene3D" id="3.60.10.10">
    <property type="entry name" value="Endonuclease/exonuclease/phosphatase"/>
    <property type="match status" value="1"/>
</dbReference>
<dbReference type="InterPro" id="IPR037493">
    <property type="entry name" value="ExoIII-like"/>
</dbReference>
<accession>A0A2S0P7A8</accession>
<keyword evidence="10" id="KW-1185">Reference proteome</keyword>
<evidence type="ECO:0000256" key="2">
    <source>
        <dbReference type="ARBA" id="ARBA00022723"/>
    </source>
</evidence>
<dbReference type="InterPro" id="IPR004808">
    <property type="entry name" value="AP_endonuc_1"/>
</dbReference>
<feature type="binding site" evidence="6">
    <location>
        <position position="149"/>
    </location>
    <ligand>
        <name>Mg(2+)</name>
        <dbReference type="ChEBI" id="CHEBI:18420"/>
        <label>1</label>
    </ligand>
</feature>
<feature type="binding site" evidence="6">
    <location>
        <position position="34"/>
    </location>
    <ligand>
        <name>Mg(2+)</name>
        <dbReference type="ChEBI" id="CHEBI:18420"/>
        <label>1</label>
    </ligand>
</feature>
<comment type="similarity">
    <text evidence="1">Belongs to the DNA repair enzymes AP/ExoA family.</text>
</comment>
<gene>
    <name evidence="9" type="primary">xth</name>
    <name evidence="9" type="ORF">DAI18_03665</name>
</gene>
<dbReference type="STRING" id="1122240.GCA_000620105_00475"/>
<dbReference type="GO" id="GO:0046872">
    <property type="term" value="F:metal ion binding"/>
    <property type="evidence" value="ECO:0007669"/>
    <property type="project" value="UniProtKB-KW"/>
</dbReference>
<dbReference type="PROSITE" id="PS51435">
    <property type="entry name" value="AP_NUCLEASE_F1_4"/>
    <property type="match status" value="1"/>
</dbReference>
<keyword evidence="6" id="KW-0464">Manganese</keyword>
<dbReference type="Pfam" id="PF03372">
    <property type="entry name" value="Exo_endo_phos"/>
    <property type="match status" value="1"/>
</dbReference>
<dbReference type="InterPro" id="IPR005135">
    <property type="entry name" value="Endo/exonuclease/phosphatase"/>
</dbReference>
<evidence type="ECO:0000256" key="3">
    <source>
        <dbReference type="ARBA" id="ARBA00022801"/>
    </source>
</evidence>
<dbReference type="SUPFAM" id="SSF56219">
    <property type="entry name" value="DNase I-like"/>
    <property type="match status" value="1"/>
</dbReference>
<dbReference type="InterPro" id="IPR036691">
    <property type="entry name" value="Endo/exonu/phosph_ase_sf"/>
</dbReference>
<evidence type="ECO:0000256" key="6">
    <source>
        <dbReference type="PIRSR" id="PIRSR604808-2"/>
    </source>
</evidence>
<feature type="binding site" evidence="6">
    <location>
        <position position="248"/>
    </location>
    <ligand>
        <name>Mg(2+)</name>
        <dbReference type="ChEBI" id="CHEBI:18420"/>
        <label>1</label>
    </ligand>
</feature>
<protein>
    <submittedName>
        <fullName evidence="9">Exodeoxyribonuclease III</fullName>
    </submittedName>
</protein>
<keyword evidence="2 6" id="KW-0479">Metal-binding</keyword>
<dbReference type="PANTHER" id="PTHR43250">
    <property type="entry name" value="EXODEOXYRIBONUCLEASE III"/>
    <property type="match status" value="1"/>
</dbReference>
<dbReference type="KEGG" id="maer:DAI18_03665"/>
<feature type="site" description="Important for catalytic activity" evidence="7">
    <location>
        <position position="218"/>
    </location>
</feature>
<evidence type="ECO:0000313" key="10">
    <source>
        <dbReference type="Proteomes" id="UP000244173"/>
    </source>
</evidence>
<reference evidence="9 10" key="1">
    <citation type="submission" date="2018-04" db="EMBL/GenBank/DDBJ databases">
        <title>Denitrifier Microvirgula.</title>
        <authorList>
            <person name="Anderson E."/>
            <person name="Jang J."/>
            <person name="Ishii S."/>
        </authorList>
    </citation>
    <scope>NUCLEOTIDE SEQUENCE [LARGE SCALE GENOMIC DNA]</scope>
    <source>
        <strain evidence="9 10">BE2.4</strain>
    </source>
</reference>
<dbReference type="AlphaFoldDB" id="A0A2S0P7A8"/>
<dbReference type="RefSeq" id="WP_028497958.1">
    <property type="nucleotide sequence ID" value="NZ_CP028519.1"/>
</dbReference>
<feature type="active site" description="Proton acceptor" evidence="5">
    <location>
        <position position="248"/>
    </location>
</feature>
<sequence>MKLATWNVNSLKVRLPHVIDWLADNPVDALCLQELKLDQDKFPVAELEAVGYHAAWSGQKTYNGVAILTRAPQQPQDVIAGIPGYDDPQRRLLAATVGDVRVISAYCVNGESLSSDKYAYKLDWYARLADFVADELSRHPRLALAGDFNIAPDDRDLYDPAGWAGQVLCSDAERAAFQRLLGLGLSDAFRQLNDEAGCYSWWDYRQGMFRRDKGLRIDHVLLSAPLAAGLDACVIDKTPRRWERPSDHAPVVASF</sequence>